<organism evidence="8 9">
    <name type="scientific">Seiridium cardinale</name>
    <dbReference type="NCBI Taxonomy" id="138064"/>
    <lineage>
        <taxon>Eukaryota</taxon>
        <taxon>Fungi</taxon>
        <taxon>Dikarya</taxon>
        <taxon>Ascomycota</taxon>
        <taxon>Pezizomycotina</taxon>
        <taxon>Sordariomycetes</taxon>
        <taxon>Xylariomycetidae</taxon>
        <taxon>Amphisphaeriales</taxon>
        <taxon>Sporocadaceae</taxon>
        <taxon>Seiridium</taxon>
    </lineage>
</organism>
<dbReference type="PANTHER" id="PTHR47178:SF6">
    <property type="entry name" value="FAD-BINDING DOMAIN-CONTAINING PROTEIN"/>
    <property type="match status" value="1"/>
</dbReference>
<dbReference type="PANTHER" id="PTHR47178">
    <property type="entry name" value="MONOOXYGENASE, FAD-BINDING"/>
    <property type="match status" value="1"/>
</dbReference>
<keyword evidence="9" id="KW-1185">Reference proteome</keyword>
<protein>
    <submittedName>
        <fullName evidence="8">FAD-binding domain-containing protein</fullName>
    </submittedName>
</protein>
<accession>A0ABR2XW93</accession>
<keyword evidence="4" id="KW-0274">FAD</keyword>
<dbReference type="Pfam" id="PF13450">
    <property type="entry name" value="NAD_binding_8"/>
    <property type="match status" value="1"/>
</dbReference>
<dbReference type="Pfam" id="PF01494">
    <property type="entry name" value="FAD_binding_3"/>
    <property type="match status" value="1"/>
</dbReference>
<evidence type="ECO:0000259" key="7">
    <source>
        <dbReference type="Pfam" id="PF01494"/>
    </source>
</evidence>
<evidence type="ECO:0000256" key="6">
    <source>
        <dbReference type="ARBA" id="ARBA00023033"/>
    </source>
</evidence>
<comment type="cofactor">
    <cofactor evidence="1">
        <name>FAD</name>
        <dbReference type="ChEBI" id="CHEBI:57692"/>
    </cofactor>
</comment>
<dbReference type="Gene3D" id="3.50.50.60">
    <property type="entry name" value="FAD/NAD(P)-binding domain"/>
    <property type="match status" value="1"/>
</dbReference>
<gene>
    <name evidence="8" type="ORF">SCAR479_05373</name>
</gene>
<evidence type="ECO:0000313" key="9">
    <source>
        <dbReference type="Proteomes" id="UP001465668"/>
    </source>
</evidence>
<dbReference type="InterPro" id="IPR002938">
    <property type="entry name" value="FAD-bd"/>
</dbReference>
<keyword evidence="6" id="KW-0503">Monooxygenase</keyword>
<evidence type="ECO:0000256" key="4">
    <source>
        <dbReference type="ARBA" id="ARBA00022827"/>
    </source>
</evidence>
<proteinExistence type="predicted"/>
<dbReference type="EMBL" id="JARVKM010000018">
    <property type="protein sequence ID" value="KAK9778047.1"/>
    <property type="molecule type" value="Genomic_DNA"/>
</dbReference>
<comment type="caution">
    <text evidence="8">The sequence shown here is derived from an EMBL/GenBank/DDBJ whole genome shotgun (WGS) entry which is preliminary data.</text>
</comment>
<sequence>MQSSPQFRPHVLIIGAGIGGLLLAQALRKQGIPFEIFERDKSKDAVRQGGSLALHTILDDVRASIPDDLPPLESTNNLLPLDLVPEFAAYSEQGLKTGVRDDGSGKIIRANRHRLRKLLSTNIEIQYGKQFVRTEEKEDLAVVHFQDGSSATGDIVVGADGARSVVRKQVLGKQNDLFRLEPVVFISAELELSGEVMWQQLRLGHSMYRADFRDKDGKPLHFFLAANGMAPDGKSGKFYCHVIWEDEAATKDNFWVHSATNEQLHAGLIEKTATLPARYRAVVDHAKIENMWTPPLRQGTLVMRSMPAGRVTLLGDAAHAMTPFRGEGGCHAMEDAVQLARALRTINRPDKEHIASVLGAYQEKMLERGSEAAYLSQFRQVFGAGSKKTGEVKLAGQIAGILPDE</sequence>
<keyword evidence="5" id="KW-0560">Oxidoreductase</keyword>
<dbReference type="InterPro" id="IPR036188">
    <property type="entry name" value="FAD/NAD-bd_sf"/>
</dbReference>
<feature type="domain" description="FAD-binding" evidence="7">
    <location>
        <begin position="124"/>
        <end position="348"/>
    </location>
</feature>
<evidence type="ECO:0000256" key="5">
    <source>
        <dbReference type="ARBA" id="ARBA00023002"/>
    </source>
</evidence>
<keyword evidence="3" id="KW-0285">Flavoprotein</keyword>
<evidence type="ECO:0000256" key="2">
    <source>
        <dbReference type="ARBA" id="ARBA00005179"/>
    </source>
</evidence>
<evidence type="ECO:0000313" key="8">
    <source>
        <dbReference type="EMBL" id="KAK9778047.1"/>
    </source>
</evidence>
<dbReference type="PRINTS" id="PR00420">
    <property type="entry name" value="RNGMNOXGNASE"/>
</dbReference>
<reference evidence="8 9" key="1">
    <citation type="submission" date="2024-02" db="EMBL/GenBank/DDBJ databases">
        <title>First draft genome assembly of two strains of Seiridium cardinale.</title>
        <authorList>
            <person name="Emiliani G."/>
            <person name="Scali E."/>
        </authorList>
    </citation>
    <scope>NUCLEOTIDE SEQUENCE [LARGE SCALE GENOMIC DNA]</scope>
    <source>
        <strain evidence="8 9">BM-138-000479</strain>
    </source>
</reference>
<name>A0ABR2XW93_9PEZI</name>
<comment type="pathway">
    <text evidence="2">Secondary metabolite biosynthesis.</text>
</comment>
<evidence type="ECO:0000256" key="3">
    <source>
        <dbReference type="ARBA" id="ARBA00022630"/>
    </source>
</evidence>
<dbReference type="Proteomes" id="UP001465668">
    <property type="component" value="Unassembled WGS sequence"/>
</dbReference>
<dbReference type="SUPFAM" id="SSF51905">
    <property type="entry name" value="FAD/NAD(P)-binding domain"/>
    <property type="match status" value="1"/>
</dbReference>
<evidence type="ECO:0000256" key="1">
    <source>
        <dbReference type="ARBA" id="ARBA00001974"/>
    </source>
</evidence>